<gene>
    <name evidence="2" type="ORF">ASPCADRAFT_209097</name>
</gene>
<dbReference type="Pfam" id="PF12680">
    <property type="entry name" value="SnoaL_2"/>
    <property type="match status" value="1"/>
</dbReference>
<dbReference type="InterPro" id="IPR037401">
    <property type="entry name" value="SnoaL-like"/>
</dbReference>
<name>A0A1R3RH98_ASPC5</name>
<dbReference type="Proteomes" id="UP000188318">
    <property type="component" value="Unassembled WGS sequence"/>
</dbReference>
<dbReference type="OMA" id="TKNEMHT"/>
<dbReference type="EMBL" id="KV907503">
    <property type="protein sequence ID" value="OOF93851.1"/>
    <property type="molecule type" value="Genomic_DNA"/>
</dbReference>
<protein>
    <recommendedName>
        <fullName evidence="1">SnoaL-like domain-containing protein</fullName>
    </recommendedName>
</protein>
<dbReference type="InterPro" id="IPR032710">
    <property type="entry name" value="NTF2-like_dom_sf"/>
</dbReference>
<evidence type="ECO:0000313" key="3">
    <source>
        <dbReference type="Proteomes" id="UP000188318"/>
    </source>
</evidence>
<feature type="non-terminal residue" evidence="2">
    <location>
        <position position="135"/>
    </location>
</feature>
<feature type="domain" description="SnoaL-like" evidence="1">
    <location>
        <begin position="20"/>
        <end position="122"/>
    </location>
</feature>
<keyword evidence="3" id="KW-1185">Reference proteome</keyword>
<accession>A0A1R3RH98</accession>
<sequence>MSQPNSTTITTTYTTLSTTVTTYFRTIDTHDLPTTLALFSPTATFTITTSNTIFTGQTEIHAMFSDFISRSKTMEHRVLSMVVDERERKVATQQRYIGEMKDGSKLDMFNCNFFEFDEGGLIMGVRVWMDGVGPL</sequence>
<dbReference type="OrthoDB" id="4223701at2759"/>
<organism evidence="2 3">
    <name type="scientific">Aspergillus carbonarius (strain ITEM 5010)</name>
    <dbReference type="NCBI Taxonomy" id="602072"/>
    <lineage>
        <taxon>Eukaryota</taxon>
        <taxon>Fungi</taxon>
        <taxon>Dikarya</taxon>
        <taxon>Ascomycota</taxon>
        <taxon>Pezizomycotina</taxon>
        <taxon>Eurotiomycetes</taxon>
        <taxon>Eurotiomycetidae</taxon>
        <taxon>Eurotiales</taxon>
        <taxon>Aspergillaceae</taxon>
        <taxon>Aspergillus</taxon>
        <taxon>Aspergillus subgen. Circumdati</taxon>
    </lineage>
</organism>
<dbReference type="Gene3D" id="3.10.450.50">
    <property type="match status" value="1"/>
</dbReference>
<evidence type="ECO:0000313" key="2">
    <source>
        <dbReference type="EMBL" id="OOF93851.1"/>
    </source>
</evidence>
<dbReference type="AlphaFoldDB" id="A0A1R3RH98"/>
<dbReference type="SUPFAM" id="SSF54427">
    <property type="entry name" value="NTF2-like"/>
    <property type="match status" value="1"/>
</dbReference>
<reference evidence="3" key="1">
    <citation type="journal article" date="2017" name="Genome Biol.">
        <title>Comparative genomics reveals high biological diversity and specific adaptations in the industrially and medically important fungal genus Aspergillus.</title>
        <authorList>
            <person name="de Vries R.P."/>
            <person name="Riley R."/>
            <person name="Wiebenga A."/>
            <person name="Aguilar-Osorio G."/>
            <person name="Amillis S."/>
            <person name="Uchima C.A."/>
            <person name="Anderluh G."/>
            <person name="Asadollahi M."/>
            <person name="Askin M."/>
            <person name="Barry K."/>
            <person name="Battaglia E."/>
            <person name="Bayram O."/>
            <person name="Benocci T."/>
            <person name="Braus-Stromeyer S.A."/>
            <person name="Caldana C."/>
            <person name="Canovas D."/>
            <person name="Cerqueira G.C."/>
            <person name="Chen F."/>
            <person name="Chen W."/>
            <person name="Choi C."/>
            <person name="Clum A."/>
            <person name="Dos Santos R.A."/>
            <person name="Damasio A.R."/>
            <person name="Diallinas G."/>
            <person name="Emri T."/>
            <person name="Fekete E."/>
            <person name="Flipphi M."/>
            <person name="Freyberg S."/>
            <person name="Gallo A."/>
            <person name="Gournas C."/>
            <person name="Habgood R."/>
            <person name="Hainaut M."/>
            <person name="Harispe M.L."/>
            <person name="Henrissat B."/>
            <person name="Hilden K.S."/>
            <person name="Hope R."/>
            <person name="Hossain A."/>
            <person name="Karabika E."/>
            <person name="Karaffa L."/>
            <person name="Karanyi Z."/>
            <person name="Krasevec N."/>
            <person name="Kuo A."/>
            <person name="Kusch H."/>
            <person name="LaButti K."/>
            <person name="Lagendijk E.L."/>
            <person name="Lapidus A."/>
            <person name="Levasseur A."/>
            <person name="Lindquist E."/>
            <person name="Lipzen A."/>
            <person name="Logrieco A.F."/>
            <person name="MacCabe A."/>
            <person name="Maekelae M.R."/>
            <person name="Malavazi I."/>
            <person name="Melin P."/>
            <person name="Meyer V."/>
            <person name="Mielnichuk N."/>
            <person name="Miskei M."/>
            <person name="Molnar A.P."/>
            <person name="Mule G."/>
            <person name="Ngan C.Y."/>
            <person name="Orejas M."/>
            <person name="Orosz E."/>
            <person name="Ouedraogo J.P."/>
            <person name="Overkamp K.M."/>
            <person name="Park H.-S."/>
            <person name="Perrone G."/>
            <person name="Piumi F."/>
            <person name="Punt P.J."/>
            <person name="Ram A.F."/>
            <person name="Ramon A."/>
            <person name="Rauscher S."/>
            <person name="Record E."/>
            <person name="Riano-Pachon D.M."/>
            <person name="Robert V."/>
            <person name="Roehrig J."/>
            <person name="Ruller R."/>
            <person name="Salamov A."/>
            <person name="Salih N.S."/>
            <person name="Samson R.A."/>
            <person name="Sandor E."/>
            <person name="Sanguinetti M."/>
            <person name="Schuetze T."/>
            <person name="Sepcic K."/>
            <person name="Shelest E."/>
            <person name="Sherlock G."/>
            <person name="Sophianopoulou V."/>
            <person name="Squina F.M."/>
            <person name="Sun H."/>
            <person name="Susca A."/>
            <person name="Todd R.B."/>
            <person name="Tsang A."/>
            <person name="Unkles S.E."/>
            <person name="van de Wiele N."/>
            <person name="van Rossen-Uffink D."/>
            <person name="Oliveira J.V."/>
            <person name="Vesth T.C."/>
            <person name="Visser J."/>
            <person name="Yu J.-H."/>
            <person name="Zhou M."/>
            <person name="Andersen M.R."/>
            <person name="Archer D.B."/>
            <person name="Baker S.E."/>
            <person name="Benoit I."/>
            <person name="Brakhage A.A."/>
            <person name="Braus G.H."/>
            <person name="Fischer R."/>
            <person name="Frisvad J.C."/>
            <person name="Goldman G.H."/>
            <person name="Houbraken J."/>
            <person name="Oakley B."/>
            <person name="Pocsi I."/>
            <person name="Scazzocchio C."/>
            <person name="Seiboth B."/>
            <person name="vanKuyk P.A."/>
            <person name="Wortman J."/>
            <person name="Dyer P.S."/>
            <person name="Grigoriev I.V."/>
        </authorList>
    </citation>
    <scope>NUCLEOTIDE SEQUENCE [LARGE SCALE GENOMIC DNA]</scope>
    <source>
        <strain evidence="3">ITEM 5010</strain>
    </source>
</reference>
<dbReference type="VEuPathDB" id="FungiDB:ASPCADRAFT_209097"/>
<evidence type="ECO:0000259" key="1">
    <source>
        <dbReference type="Pfam" id="PF12680"/>
    </source>
</evidence>
<proteinExistence type="predicted"/>